<dbReference type="PANTHER" id="PTHR48200:SF1">
    <property type="entry name" value="AMINOTRANSFERASE-LIKE PLANT MOBILE DOMAIN-CONTAINING PROTEIN"/>
    <property type="match status" value="1"/>
</dbReference>
<gene>
    <name evidence="2" type="ORF">Golax_026013</name>
</gene>
<accession>A0A7J9AZ56</accession>
<name>A0A7J9AZ56_9ROSI</name>
<evidence type="ECO:0000313" key="2">
    <source>
        <dbReference type="EMBL" id="MBA0729243.1"/>
    </source>
</evidence>
<sequence>MSPHKFKDYSMVKMDIDVRVANVTVYTIEVLPPKGQPFLKIVCMDCRRNREDKLKGIWQSWDDARKTHFWDKYGDVAQILFVKLDNALLKAMVRFWDPTYRCFTFNEVDMVLTIEKDSTLLHYDFRDLLRIYWKQNTDFRGPLANVMGLLIDTVKERLKDENGPCIS</sequence>
<evidence type="ECO:0000313" key="3">
    <source>
        <dbReference type="Proteomes" id="UP000593574"/>
    </source>
</evidence>
<reference evidence="2 3" key="1">
    <citation type="journal article" date="2019" name="Genome Biol. Evol.">
        <title>Insights into the evolution of the New World diploid cottons (Gossypium, subgenus Houzingenia) based on genome sequencing.</title>
        <authorList>
            <person name="Grover C.E."/>
            <person name="Arick M.A. 2nd"/>
            <person name="Thrash A."/>
            <person name="Conover J.L."/>
            <person name="Sanders W.S."/>
            <person name="Peterson D.G."/>
            <person name="Frelichowski J.E."/>
            <person name="Scheffler J.A."/>
            <person name="Scheffler B.E."/>
            <person name="Wendel J.F."/>
        </authorList>
    </citation>
    <scope>NUCLEOTIDE SEQUENCE [LARGE SCALE GENOMIC DNA]</scope>
    <source>
        <strain evidence="2">4</strain>
        <tissue evidence="2">Leaf</tissue>
    </source>
</reference>
<dbReference type="InterPro" id="IPR056647">
    <property type="entry name" value="DUF7745"/>
</dbReference>
<dbReference type="PANTHER" id="PTHR48200">
    <property type="entry name" value="PROTEIN, PUTATIVE-RELATED"/>
    <property type="match status" value="1"/>
</dbReference>
<organism evidence="2 3">
    <name type="scientific">Gossypium laxum</name>
    <dbReference type="NCBI Taxonomy" id="34288"/>
    <lineage>
        <taxon>Eukaryota</taxon>
        <taxon>Viridiplantae</taxon>
        <taxon>Streptophyta</taxon>
        <taxon>Embryophyta</taxon>
        <taxon>Tracheophyta</taxon>
        <taxon>Spermatophyta</taxon>
        <taxon>Magnoliopsida</taxon>
        <taxon>eudicotyledons</taxon>
        <taxon>Gunneridae</taxon>
        <taxon>Pentapetalae</taxon>
        <taxon>rosids</taxon>
        <taxon>malvids</taxon>
        <taxon>Malvales</taxon>
        <taxon>Malvaceae</taxon>
        <taxon>Malvoideae</taxon>
        <taxon>Gossypium</taxon>
    </lineage>
</organism>
<feature type="domain" description="DUF7745" evidence="1">
    <location>
        <begin position="61"/>
        <end position="162"/>
    </location>
</feature>
<protein>
    <recommendedName>
        <fullName evidence="1">DUF7745 domain-containing protein</fullName>
    </recommendedName>
</protein>
<dbReference type="EMBL" id="JABEZV010436117">
    <property type="protein sequence ID" value="MBA0729243.1"/>
    <property type="molecule type" value="Genomic_DNA"/>
</dbReference>
<dbReference type="Pfam" id="PF24924">
    <property type="entry name" value="DUF7745"/>
    <property type="match status" value="1"/>
</dbReference>
<proteinExistence type="predicted"/>
<evidence type="ECO:0000259" key="1">
    <source>
        <dbReference type="Pfam" id="PF24924"/>
    </source>
</evidence>
<comment type="caution">
    <text evidence="2">The sequence shown here is derived from an EMBL/GenBank/DDBJ whole genome shotgun (WGS) entry which is preliminary data.</text>
</comment>
<dbReference type="AlphaFoldDB" id="A0A7J9AZ56"/>
<keyword evidence="3" id="KW-1185">Reference proteome</keyword>
<dbReference type="Proteomes" id="UP000593574">
    <property type="component" value="Unassembled WGS sequence"/>
</dbReference>